<keyword evidence="1" id="KW-1133">Transmembrane helix</keyword>
<accession>A0AAX6N1E4</accession>
<name>A0AAX6N1E4_PRIAR</name>
<reference evidence="2" key="2">
    <citation type="submission" date="2022-12" db="EMBL/GenBank/DDBJ databases">
        <authorList>
            <person name="Dechsakulwatana C."/>
            <person name="Rungsihiranrut A."/>
            <person name="Muangchinda C."/>
            <person name="Ningthoujam R."/>
            <person name="Klankeo P."/>
            <person name="Pinyakong O."/>
        </authorList>
    </citation>
    <scope>NUCLEOTIDE SEQUENCE</scope>
    <source>
        <strain evidence="2">TL01-2</strain>
    </source>
</reference>
<proteinExistence type="predicted"/>
<protein>
    <submittedName>
        <fullName evidence="2">Uncharacterized protein</fullName>
    </submittedName>
</protein>
<comment type="caution">
    <text evidence="2">The sequence shown here is derived from an EMBL/GenBank/DDBJ whole genome shotgun (WGS) entry which is preliminary data.</text>
</comment>
<keyword evidence="1" id="KW-0812">Transmembrane</keyword>
<gene>
    <name evidence="2" type="ORF">O0Q50_00430</name>
</gene>
<evidence type="ECO:0000313" key="3">
    <source>
        <dbReference type="Proteomes" id="UP001269400"/>
    </source>
</evidence>
<organism evidence="2 3">
    <name type="scientific">Priestia aryabhattai</name>
    <name type="common">Bacillus aryabhattai</name>
    <dbReference type="NCBI Taxonomy" id="412384"/>
    <lineage>
        <taxon>Bacteria</taxon>
        <taxon>Bacillati</taxon>
        <taxon>Bacillota</taxon>
        <taxon>Bacilli</taxon>
        <taxon>Bacillales</taxon>
        <taxon>Bacillaceae</taxon>
        <taxon>Priestia</taxon>
    </lineage>
</organism>
<evidence type="ECO:0000256" key="1">
    <source>
        <dbReference type="SAM" id="Phobius"/>
    </source>
</evidence>
<dbReference type="AlphaFoldDB" id="A0AAX6N1E4"/>
<keyword evidence="1" id="KW-0472">Membrane</keyword>
<sequence length="67" mass="7585">MKQLPIWIVFAGIIGGLLGFGALVDYIAKKRSIQLDPEEGIKNASDAEQIYVENYLYQAKENNNHFQ</sequence>
<reference evidence="2" key="1">
    <citation type="journal article" date="2022" name="J Environ Chem Eng">
        <title>Biodegradation of petroleum oil using a constructed nonpathogenic and heavy metal-tolerant bacterial consortium isolated from marine sponges.</title>
        <authorList>
            <person name="Dechsakulwatana C."/>
            <person name="Rungsihiranrut A."/>
            <person name="Muangchinda C."/>
            <person name="Ningthoujam R."/>
            <person name="Klankeo P."/>
            <person name="Pinyakong O."/>
        </authorList>
    </citation>
    <scope>NUCLEOTIDE SEQUENCE</scope>
    <source>
        <strain evidence="2">TL01-2</strain>
    </source>
</reference>
<dbReference type="EMBL" id="JAPTGD010000001">
    <property type="protein sequence ID" value="MDU9689619.1"/>
    <property type="molecule type" value="Genomic_DNA"/>
</dbReference>
<evidence type="ECO:0000313" key="2">
    <source>
        <dbReference type="EMBL" id="MDU9689619.1"/>
    </source>
</evidence>
<feature type="transmembrane region" description="Helical" evidence="1">
    <location>
        <begin position="6"/>
        <end position="28"/>
    </location>
</feature>
<dbReference type="Proteomes" id="UP001269400">
    <property type="component" value="Unassembled WGS sequence"/>
</dbReference>